<feature type="domain" description="Transposase IS116/IS110/IS902 C-terminal" evidence="3">
    <location>
        <begin position="134"/>
        <end position="220"/>
    </location>
</feature>
<dbReference type="GO" id="GO:0006313">
    <property type="term" value="P:DNA transposition"/>
    <property type="evidence" value="ECO:0007669"/>
    <property type="project" value="InterPro"/>
</dbReference>
<feature type="non-terminal residue" evidence="4">
    <location>
        <position position="1"/>
    </location>
</feature>
<dbReference type="PANTHER" id="PTHR33055:SF13">
    <property type="entry name" value="TRANSPOSASE"/>
    <property type="match status" value="1"/>
</dbReference>
<comment type="caution">
    <text evidence="4">The sequence shown here is derived from an EMBL/GenBank/DDBJ whole genome shotgun (WGS) entry which is preliminary data.</text>
</comment>
<feature type="coiled-coil region" evidence="1">
    <location>
        <begin position="103"/>
        <end position="137"/>
    </location>
</feature>
<keyword evidence="5" id="KW-1185">Reference proteome</keyword>
<feature type="domain" description="Transposase IS110-like N-terminal" evidence="2">
    <location>
        <begin position="15"/>
        <end position="75"/>
    </location>
</feature>
<evidence type="ECO:0000259" key="2">
    <source>
        <dbReference type="Pfam" id="PF01548"/>
    </source>
</evidence>
<evidence type="ECO:0000313" key="4">
    <source>
        <dbReference type="EMBL" id="KXB09069.1"/>
    </source>
</evidence>
<dbReference type="NCBIfam" id="NF033542">
    <property type="entry name" value="transpos_IS110"/>
    <property type="match status" value="1"/>
</dbReference>
<gene>
    <name evidence="4" type="ORF">AKJ35_01425</name>
</gene>
<sequence length="265" mass="30498">VKLAHPYKTRIIAEVKIKTDCRDSEALADLVRADLVPEVYVPCDDRRELRRTAKQRGKLVQERTKYKNRIKAQLRVRGIEYIGRSLWTNSGKQWLRDLEINAVNDYLEVLKTLNERILKIERKIKEVAGNMEEAQLLMTIPGVGYYSALTIIAEIATVDRFPTSEHICSYAGLVPSVNQSGSKEVHGSIKGGRPLLRWILTQCVHNHIQNATKSHVTNFYKRLAQVKPKKLAKVATARKLLKVIYWMLKLKEEFHPDGFDPRKSR</sequence>
<evidence type="ECO:0000256" key="1">
    <source>
        <dbReference type="SAM" id="Coils"/>
    </source>
</evidence>
<reference evidence="4 5" key="1">
    <citation type="journal article" date="2016" name="Sci. Rep.">
        <title>Metabolic traits of an uncultured archaeal lineage -MSBL1- from brine pools of the Red Sea.</title>
        <authorList>
            <person name="Mwirichia R."/>
            <person name="Alam I."/>
            <person name="Rashid M."/>
            <person name="Vinu M."/>
            <person name="Ba-Alawi W."/>
            <person name="Anthony Kamau A."/>
            <person name="Kamanda Ngugi D."/>
            <person name="Goker M."/>
            <person name="Klenk H.P."/>
            <person name="Bajic V."/>
            <person name="Stingl U."/>
        </authorList>
    </citation>
    <scope>NUCLEOTIDE SEQUENCE [LARGE SCALE GENOMIC DNA]</scope>
    <source>
        <strain evidence="4">SCGC-AAA833F18</strain>
    </source>
</reference>
<protein>
    <submittedName>
        <fullName evidence="4">Uncharacterized protein</fullName>
    </submittedName>
</protein>
<dbReference type="GO" id="GO:0003677">
    <property type="term" value="F:DNA binding"/>
    <property type="evidence" value="ECO:0007669"/>
    <property type="project" value="InterPro"/>
</dbReference>
<dbReference type="EMBL" id="LHYO01000021">
    <property type="protein sequence ID" value="KXB09069.1"/>
    <property type="molecule type" value="Genomic_DNA"/>
</dbReference>
<proteinExistence type="predicted"/>
<accession>A0A133VRI9</accession>
<dbReference type="Pfam" id="PF02371">
    <property type="entry name" value="Transposase_20"/>
    <property type="match status" value="1"/>
</dbReference>
<keyword evidence="1" id="KW-0175">Coiled coil</keyword>
<dbReference type="Proteomes" id="UP000070399">
    <property type="component" value="Unassembled WGS sequence"/>
</dbReference>
<dbReference type="InterPro" id="IPR047650">
    <property type="entry name" value="Transpos_IS110"/>
</dbReference>
<dbReference type="InterPro" id="IPR003346">
    <property type="entry name" value="Transposase_20"/>
</dbReference>
<evidence type="ECO:0000259" key="3">
    <source>
        <dbReference type="Pfam" id="PF02371"/>
    </source>
</evidence>
<dbReference type="AlphaFoldDB" id="A0A133VRI9"/>
<dbReference type="PANTHER" id="PTHR33055">
    <property type="entry name" value="TRANSPOSASE FOR INSERTION SEQUENCE ELEMENT IS1111A"/>
    <property type="match status" value="1"/>
</dbReference>
<dbReference type="GO" id="GO:0004803">
    <property type="term" value="F:transposase activity"/>
    <property type="evidence" value="ECO:0007669"/>
    <property type="project" value="InterPro"/>
</dbReference>
<organism evidence="4 5">
    <name type="scientific">candidate division MSBL1 archaeon SCGC-AAA833F18</name>
    <dbReference type="NCBI Taxonomy" id="1698257"/>
    <lineage>
        <taxon>Archaea</taxon>
        <taxon>Methanobacteriati</taxon>
        <taxon>Methanobacteriota</taxon>
        <taxon>candidate division MSBL1</taxon>
    </lineage>
</organism>
<evidence type="ECO:0000313" key="5">
    <source>
        <dbReference type="Proteomes" id="UP000070399"/>
    </source>
</evidence>
<dbReference type="InterPro" id="IPR002525">
    <property type="entry name" value="Transp_IS110-like_N"/>
</dbReference>
<name>A0A133VRI9_9EURY</name>
<dbReference type="Pfam" id="PF01548">
    <property type="entry name" value="DEDD_Tnp_IS110"/>
    <property type="match status" value="1"/>
</dbReference>